<dbReference type="Proteomes" id="UP000034883">
    <property type="component" value="Chromosome"/>
</dbReference>
<proteinExistence type="predicted"/>
<keyword evidence="2" id="KW-1185">Reference proteome</keyword>
<dbReference type="Pfam" id="PF11617">
    <property type="entry name" value="Cu-binding_MopE"/>
    <property type="match status" value="1"/>
</dbReference>
<dbReference type="GO" id="GO:0005737">
    <property type="term" value="C:cytoplasm"/>
    <property type="evidence" value="ECO:0007669"/>
    <property type="project" value="TreeGrafter"/>
</dbReference>
<dbReference type="Pfam" id="PF13540">
    <property type="entry name" value="RCC1_2"/>
    <property type="match status" value="4"/>
</dbReference>
<reference evidence="1 2" key="1">
    <citation type="submission" date="2015-03" db="EMBL/GenBank/DDBJ databases">
        <title>Genome assembly of Sandaracinus amylolyticus DSM 53668.</title>
        <authorList>
            <person name="Sharma G."/>
            <person name="Subramanian S."/>
        </authorList>
    </citation>
    <scope>NUCLEOTIDE SEQUENCE [LARGE SCALE GENOMIC DNA]</scope>
    <source>
        <strain evidence="1 2">DSM 53668</strain>
    </source>
</reference>
<dbReference type="InterPro" id="IPR021655">
    <property type="entry name" value="Put_metal-bd"/>
</dbReference>
<dbReference type="KEGG" id="samy:DB32_000034"/>
<dbReference type="AlphaFoldDB" id="A0A0F6VYJ6"/>
<dbReference type="Gene3D" id="2.130.10.30">
    <property type="entry name" value="Regulator of chromosome condensation 1/beta-lactamase-inhibitor protein II"/>
    <property type="match status" value="2"/>
</dbReference>
<dbReference type="GO" id="GO:0005085">
    <property type="term" value="F:guanyl-nucleotide exchange factor activity"/>
    <property type="evidence" value="ECO:0007669"/>
    <property type="project" value="TreeGrafter"/>
</dbReference>
<dbReference type="PROSITE" id="PS50012">
    <property type="entry name" value="RCC1_3"/>
    <property type="match status" value="4"/>
</dbReference>
<dbReference type="InterPro" id="IPR009091">
    <property type="entry name" value="RCC1/BLIP-II"/>
</dbReference>
<gene>
    <name evidence="1" type="ORF">DB32_000034</name>
</gene>
<dbReference type="STRING" id="927083.DB32_000034"/>
<evidence type="ECO:0000313" key="1">
    <source>
        <dbReference type="EMBL" id="AKF02886.1"/>
    </source>
</evidence>
<name>A0A0F6VYJ6_9BACT</name>
<accession>A0A0F6VYJ6</accession>
<organism evidence="1 2">
    <name type="scientific">Sandaracinus amylolyticus</name>
    <dbReference type="NCBI Taxonomy" id="927083"/>
    <lineage>
        <taxon>Bacteria</taxon>
        <taxon>Pseudomonadati</taxon>
        <taxon>Myxococcota</taxon>
        <taxon>Polyangia</taxon>
        <taxon>Polyangiales</taxon>
        <taxon>Sandaracinaceae</taxon>
        <taxon>Sandaracinus</taxon>
    </lineage>
</organism>
<dbReference type="InterPro" id="IPR000408">
    <property type="entry name" value="Reg_chr_condens"/>
</dbReference>
<dbReference type="EMBL" id="CP011125">
    <property type="protein sequence ID" value="AKF02886.1"/>
    <property type="molecule type" value="Genomic_DNA"/>
</dbReference>
<sequence>MSLALLATAAACARPVTQIVLIVESDLRAPSEIDRIDVHVLGPSGERVRAGATLGTPESPEPPFTLGITPGTTRLSPVHIRVVASRRGNTVVERVIRTEFEHDRSLELVVRLERACASVTCGENATCSEGECVDVFVDPSQLPPFVRVFARDDAGTSPDACVGDPGAAETCDGIDQDCDGMIDEGIDLDASPEHCGVCGNACDEGVACLRGSCGDPAVQIGLGEVHSCALRRSGRVACWGANETGQLGDSSRTDRARATEVAGIEDAIELGVGERHACVLGRDGRVRCWGWNARGELGDGTTTNRDAPVEVPIDAVVELGIGYEHSCARTSGGEIWCWGSQVDFDRGTGALLSRSSPVRIGGVSAPRAVAGGNESTCVIEGSGRVMCWGQDVAGRLGDGWPLDDRGAPAPLAESFAAESVERYAYGWYAIADDGGIWGWGDNEDLQLARTGIAESPRPITLSGLDGAAQIAGGRQHGCARGVDWARCWGNDSRGQLGRGTIMGNDHATPAGVVGLPVGLRELAVGGHHACVRTDREVWCWGGNDRGQLGDGTFADRARAVLAVLPGATR</sequence>
<dbReference type="SUPFAM" id="SSF50985">
    <property type="entry name" value="RCC1/BLIP-II"/>
    <property type="match status" value="2"/>
</dbReference>
<dbReference type="PANTHER" id="PTHR45982">
    <property type="entry name" value="REGULATOR OF CHROMOSOME CONDENSATION"/>
    <property type="match status" value="1"/>
</dbReference>
<dbReference type="InterPro" id="IPR051553">
    <property type="entry name" value="Ran_GTPase-activating"/>
</dbReference>
<dbReference type="PANTHER" id="PTHR45982:SF1">
    <property type="entry name" value="REGULATOR OF CHROMOSOME CONDENSATION"/>
    <property type="match status" value="1"/>
</dbReference>
<dbReference type="PRINTS" id="PR00633">
    <property type="entry name" value="RCCNDNSATION"/>
</dbReference>
<evidence type="ECO:0000313" key="2">
    <source>
        <dbReference type="Proteomes" id="UP000034883"/>
    </source>
</evidence>
<dbReference type="Pfam" id="PF00415">
    <property type="entry name" value="RCC1"/>
    <property type="match status" value="1"/>
</dbReference>
<protein>
    <submittedName>
        <fullName evidence="1">Regulator of chromosome condensation, RCC1</fullName>
    </submittedName>
</protein>